<dbReference type="AlphaFoldDB" id="A0A098BLK8"/>
<dbReference type="Proteomes" id="UP000042997">
    <property type="component" value="Unassembled WGS sequence"/>
</dbReference>
<dbReference type="GO" id="GO:0006412">
    <property type="term" value="P:translation"/>
    <property type="evidence" value="ECO:0007669"/>
    <property type="project" value="InterPro"/>
</dbReference>
<evidence type="ECO:0000313" key="2">
    <source>
        <dbReference type="EMBL" id="CDZ88591.1"/>
    </source>
</evidence>
<reference evidence="2 3" key="1">
    <citation type="journal article" date="2014" name="Genome Announc.">
        <title>Draft Genome Sequence of Propane- and Butane-Oxidizing Actinobacterium Rhodococcus ruber IEGM 231.</title>
        <authorList>
            <person name="Ivshina I.B."/>
            <person name="Kuyukina M.S."/>
            <person name="Krivoruchko A.V."/>
            <person name="Barbe V."/>
            <person name="Fischer C."/>
        </authorList>
    </citation>
    <scope>NUCLEOTIDE SEQUENCE [LARGE SCALE GENOMIC DNA]</scope>
</reference>
<sequence length="170" mass="18315">MSVCMETTSVPRWDEERTVADGGRTVTVLSFGDAATDHARRLVTSFEGRRVSWLRAPATWGDAAAEVLQRQLSAARVGWRLVLVGDEAAVLAARAVAVAAGALDDEILPEVLTTDTRTVYCAHCRHTHDATAAIGQTSTCPACSAELVVYHHVSRHHGAYLGYQLDAEES</sequence>
<dbReference type="EMBL" id="CCSD01000053">
    <property type="protein sequence ID" value="CDZ88591.1"/>
    <property type="molecule type" value="Genomic_DNA"/>
</dbReference>
<evidence type="ECO:0000259" key="1">
    <source>
        <dbReference type="Pfam" id="PF22289"/>
    </source>
</evidence>
<name>A0A098BLK8_9NOCA</name>
<dbReference type="NCBIfam" id="NF041259">
    <property type="entry name" value="mono_DmmA_fam"/>
    <property type="match status" value="1"/>
</dbReference>
<dbReference type="eggNOG" id="ENOG5030T00">
    <property type="taxonomic scope" value="Bacteria"/>
</dbReference>
<protein>
    <recommendedName>
        <fullName evidence="1">Dimethylamine monooxygenase subunit DmmA-like C-terminal domain-containing protein</fullName>
    </recommendedName>
</protein>
<dbReference type="RefSeq" id="WP_225222742.1">
    <property type="nucleotide sequence ID" value="NZ_CP023714.1"/>
</dbReference>
<dbReference type="InterPro" id="IPR048037">
    <property type="entry name" value="DmmA-like_C"/>
</dbReference>
<accession>A0A098BLK8</accession>
<organism evidence="2 3">
    <name type="scientific">Rhodococcus ruber</name>
    <dbReference type="NCBI Taxonomy" id="1830"/>
    <lineage>
        <taxon>Bacteria</taxon>
        <taxon>Bacillati</taxon>
        <taxon>Actinomycetota</taxon>
        <taxon>Actinomycetes</taxon>
        <taxon>Mycobacteriales</taxon>
        <taxon>Nocardiaceae</taxon>
        <taxon>Rhodococcus</taxon>
    </lineage>
</organism>
<dbReference type="GeneID" id="66835388"/>
<feature type="domain" description="Dimethylamine monooxygenase subunit DmmA-like C-terminal" evidence="1">
    <location>
        <begin position="119"/>
        <end position="162"/>
    </location>
</feature>
<dbReference type="GO" id="GO:0015934">
    <property type="term" value="C:large ribosomal subunit"/>
    <property type="evidence" value="ECO:0007669"/>
    <property type="project" value="InterPro"/>
</dbReference>
<dbReference type="Pfam" id="PF22289">
    <property type="entry name" value="DmmA-like_C"/>
    <property type="match status" value="1"/>
</dbReference>
<evidence type="ECO:0000313" key="3">
    <source>
        <dbReference type="Proteomes" id="UP000042997"/>
    </source>
</evidence>
<proteinExistence type="predicted"/>
<gene>
    <name evidence="2" type="ORF">RHRU231_420140</name>
</gene>
<dbReference type="GO" id="GO:0003735">
    <property type="term" value="F:structural constituent of ribosome"/>
    <property type="evidence" value="ECO:0007669"/>
    <property type="project" value="InterPro"/>
</dbReference>